<dbReference type="AlphaFoldDB" id="A0A420IYC6"/>
<dbReference type="EMBL" id="MCBS01020211">
    <property type="protein sequence ID" value="RKF79473.1"/>
    <property type="molecule type" value="Genomic_DNA"/>
</dbReference>
<accession>A0A420IYC6</accession>
<protein>
    <submittedName>
        <fullName evidence="1">Uncharacterized protein</fullName>
    </submittedName>
</protein>
<name>A0A420IYC6_9PEZI</name>
<dbReference type="Proteomes" id="UP000285326">
    <property type="component" value="Unassembled WGS sequence"/>
</dbReference>
<sequence>MRKRSNWIETSNVLQVFLICLNNQVLDPVRSKYEDFRKASISALPAKSVSKEETSITEILLAVKRVYKPPASSTIYLLSQISTSTEIN</sequence>
<gene>
    <name evidence="1" type="ORF">GcM1_202036</name>
</gene>
<evidence type="ECO:0000313" key="2">
    <source>
        <dbReference type="Proteomes" id="UP000285326"/>
    </source>
</evidence>
<reference evidence="1 2" key="1">
    <citation type="journal article" date="2018" name="BMC Genomics">
        <title>Comparative genome analyses reveal sequence features reflecting distinct modes of host-adaptation between dicot and monocot powdery mildew.</title>
        <authorList>
            <person name="Wu Y."/>
            <person name="Ma X."/>
            <person name="Pan Z."/>
            <person name="Kale S.D."/>
            <person name="Song Y."/>
            <person name="King H."/>
            <person name="Zhang Q."/>
            <person name="Presley C."/>
            <person name="Deng X."/>
            <person name="Wei C.I."/>
            <person name="Xiao S."/>
        </authorList>
    </citation>
    <scope>NUCLEOTIDE SEQUENCE [LARGE SCALE GENOMIC DNA]</scope>
    <source>
        <strain evidence="1">UMSG1</strain>
    </source>
</reference>
<organism evidence="1 2">
    <name type="scientific">Golovinomyces cichoracearum</name>
    <dbReference type="NCBI Taxonomy" id="62708"/>
    <lineage>
        <taxon>Eukaryota</taxon>
        <taxon>Fungi</taxon>
        <taxon>Dikarya</taxon>
        <taxon>Ascomycota</taxon>
        <taxon>Pezizomycotina</taxon>
        <taxon>Leotiomycetes</taxon>
        <taxon>Erysiphales</taxon>
        <taxon>Erysiphaceae</taxon>
        <taxon>Golovinomyces</taxon>
    </lineage>
</organism>
<proteinExistence type="predicted"/>
<comment type="caution">
    <text evidence="1">The sequence shown here is derived from an EMBL/GenBank/DDBJ whole genome shotgun (WGS) entry which is preliminary data.</text>
</comment>
<evidence type="ECO:0000313" key="1">
    <source>
        <dbReference type="EMBL" id="RKF79473.1"/>
    </source>
</evidence>